<dbReference type="AlphaFoldDB" id="A0A1L8CJX9"/>
<dbReference type="PANTHER" id="PTHR30041:SF8">
    <property type="entry name" value="PROTEIN YFFB"/>
    <property type="match status" value="1"/>
</dbReference>
<protein>
    <submittedName>
        <fullName evidence="3">Putative reductase</fullName>
    </submittedName>
</protein>
<reference evidence="3 4" key="1">
    <citation type="journal article" date="2017" name="Arch. Microbiol.">
        <title>Mariprofundus micogutta sp. nov., a novel iron-oxidizing zetaproteobacterium isolated from a deep-sea hydrothermal field at the Bayonnaise knoll of the Izu-Ogasawara arc, and a description of Mariprofundales ord. nov. and Zetaproteobacteria classis nov.</title>
        <authorList>
            <person name="Makita H."/>
            <person name="Tanaka E."/>
            <person name="Mitsunobu S."/>
            <person name="Miyazaki M."/>
            <person name="Nunoura T."/>
            <person name="Uematsu K."/>
            <person name="Takaki Y."/>
            <person name="Nishi S."/>
            <person name="Shimamura S."/>
            <person name="Takai K."/>
        </authorList>
    </citation>
    <scope>NUCLEOTIDE SEQUENCE [LARGE SCALE GENOMIC DNA]</scope>
    <source>
        <strain evidence="3 4">ET2</strain>
    </source>
</reference>
<comment type="similarity">
    <text evidence="1 2">Belongs to the ArsC family.</text>
</comment>
<comment type="caution">
    <text evidence="3">The sequence shown here is derived from an EMBL/GenBank/DDBJ whole genome shotgun (WGS) entry which is preliminary data.</text>
</comment>
<dbReference type="Gene3D" id="3.40.30.10">
    <property type="entry name" value="Glutaredoxin"/>
    <property type="match status" value="1"/>
</dbReference>
<keyword evidence="4" id="KW-1185">Reference proteome</keyword>
<accession>A0A1L8CJX9</accession>
<dbReference type="SUPFAM" id="SSF52833">
    <property type="entry name" value="Thioredoxin-like"/>
    <property type="match status" value="1"/>
</dbReference>
<dbReference type="STRING" id="1921010.MMIC_P0163"/>
<organism evidence="3 4">
    <name type="scientific">Mariprofundus micogutta</name>
    <dbReference type="NCBI Taxonomy" id="1921010"/>
    <lineage>
        <taxon>Bacteria</taxon>
        <taxon>Pseudomonadati</taxon>
        <taxon>Pseudomonadota</taxon>
        <taxon>Candidatius Mariprofundia</taxon>
        <taxon>Mariprofundales</taxon>
        <taxon>Mariprofundaceae</taxon>
        <taxon>Mariprofundus</taxon>
    </lineage>
</organism>
<gene>
    <name evidence="3" type="ORF">MMIC_P0163</name>
</gene>
<dbReference type="InterPro" id="IPR006660">
    <property type="entry name" value="Arsenate_reductase-like"/>
</dbReference>
<dbReference type="InterPro" id="IPR036249">
    <property type="entry name" value="Thioredoxin-like_sf"/>
</dbReference>
<evidence type="ECO:0000256" key="1">
    <source>
        <dbReference type="ARBA" id="ARBA00007198"/>
    </source>
</evidence>
<evidence type="ECO:0000256" key="2">
    <source>
        <dbReference type="PROSITE-ProRule" id="PRU01282"/>
    </source>
</evidence>
<name>A0A1L8CJX9_9PROT</name>
<dbReference type="PROSITE" id="PS51353">
    <property type="entry name" value="ARSC"/>
    <property type="match status" value="1"/>
</dbReference>
<evidence type="ECO:0000313" key="3">
    <source>
        <dbReference type="EMBL" id="GAV19234.1"/>
    </source>
</evidence>
<dbReference type="PANTHER" id="PTHR30041">
    <property type="entry name" value="ARSENATE REDUCTASE"/>
    <property type="match status" value="1"/>
</dbReference>
<sequence length="80" mass="9521">MIIMFGIPNCDTIKKAKLWLETHGVSYDFHNYKKEGIDAALLRTWCEQFGWEVLLNRRGLTWLNLAVIRKGTSIWRRQLR</sequence>
<dbReference type="Proteomes" id="UP000231632">
    <property type="component" value="Unassembled WGS sequence"/>
</dbReference>
<dbReference type="EMBL" id="BDFD01000001">
    <property type="protein sequence ID" value="GAV19234.1"/>
    <property type="molecule type" value="Genomic_DNA"/>
</dbReference>
<evidence type="ECO:0000313" key="4">
    <source>
        <dbReference type="Proteomes" id="UP000231632"/>
    </source>
</evidence>
<proteinExistence type="inferred from homology"/>